<dbReference type="SMART" id="SM00233">
    <property type="entry name" value="PH"/>
    <property type="match status" value="2"/>
</dbReference>
<feature type="domain" description="PH" evidence="1">
    <location>
        <begin position="257"/>
        <end position="362"/>
    </location>
</feature>
<name>A0A9D3X849_9SAUR</name>
<dbReference type="GO" id="GO:0030027">
    <property type="term" value="C:lamellipodium"/>
    <property type="evidence" value="ECO:0007669"/>
    <property type="project" value="TreeGrafter"/>
</dbReference>
<dbReference type="AlphaFoldDB" id="A0A9D3X849"/>
<dbReference type="InterPro" id="IPR001849">
    <property type="entry name" value="PH_domain"/>
</dbReference>
<protein>
    <recommendedName>
        <fullName evidence="1">PH domain-containing protein</fullName>
    </recommendedName>
</protein>
<dbReference type="PANTHER" id="PTHR46026:SF4">
    <property type="entry name" value="PH DOMAIN-CONTAINING PROTEIN"/>
    <property type="match status" value="1"/>
</dbReference>
<proteinExistence type="predicted"/>
<dbReference type="Gene3D" id="2.30.29.30">
    <property type="entry name" value="Pleckstrin-homology domain (PH domain)/Phosphotyrosine-binding domain (PTB)"/>
    <property type="match status" value="2"/>
</dbReference>
<reference evidence="2" key="1">
    <citation type="submission" date="2021-09" db="EMBL/GenBank/DDBJ databases">
        <title>The genome of Mauremys mutica provides insights into the evolution of semi-aquatic lifestyle.</title>
        <authorList>
            <person name="Gong S."/>
            <person name="Gao Y."/>
        </authorList>
    </citation>
    <scope>NUCLEOTIDE SEQUENCE</scope>
    <source>
        <strain evidence="2">MM-2020</strain>
        <tissue evidence="2">Muscle</tissue>
    </source>
</reference>
<dbReference type="Proteomes" id="UP000827986">
    <property type="component" value="Unassembled WGS sequence"/>
</dbReference>
<feature type="domain" description="PH" evidence="1">
    <location>
        <begin position="122"/>
        <end position="213"/>
    </location>
</feature>
<dbReference type="SUPFAM" id="SSF50729">
    <property type="entry name" value="PH domain-like"/>
    <property type="match status" value="2"/>
</dbReference>
<evidence type="ECO:0000313" key="2">
    <source>
        <dbReference type="EMBL" id="KAH1175624.1"/>
    </source>
</evidence>
<dbReference type="OrthoDB" id="6019202at2759"/>
<dbReference type="GO" id="GO:0005085">
    <property type="term" value="F:guanyl-nucleotide exchange factor activity"/>
    <property type="evidence" value="ECO:0007669"/>
    <property type="project" value="TreeGrafter"/>
</dbReference>
<evidence type="ECO:0000259" key="1">
    <source>
        <dbReference type="SMART" id="SM00233"/>
    </source>
</evidence>
<keyword evidence="3" id="KW-1185">Reference proteome</keyword>
<comment type="caution">
    <text evidence="2">The sequence shown here is derived from an EMBL/GenBank/DDBJ whole genome shotgun (WGS) entry which is preliminary data.</text>
</comment>
<dbReference type="EMBL" id="JAHDVG010000476">
    <property type="protein sequence ID" value="KAH1175624.1"/>
    <property type="molecule type" value="Genomic_DNA"/>
</dbReference>
<dbReference type="GO" id="GO:0005737">
    <property type="term" value="C:cytoplasm"/>
    <property type="evidence" value="ECO:0007669"/>
    <property type="project" value="TreeGrafter"/>
</dbReference>
<dbReference type="PANTHER" id="PTHR46026">
    <property type="entry name" value="RHO-TYPE GUANINE NUCLEOTIDE EXCHANGE FACTOR, ISOFORM F"/>
    <property type="match status" value="1"/>
</dbReference>
<organism evidence="2 3">
    <name type="scientific">Mauremys mutica</name>
    <name type="common">yellowpond turtle</name>
    <dbReference type="NCBI Taxonomy" id="74926"/>
    <lineage>
        <taxon>Eukaryota</taxon>
        <taxon>Metazoa</taxon>
        <taxon>Chordata</taxon>
        <taxon>Craniata</taxon>
        <taxon>Vertebrata</taxon>
        <taxon>Euteleostomi</taxon>
        <taxon>Archelosauria</taxon>
        <taxon>Testudinata</taxon>
        <taxon>Testudines</taxon>
        <taxon>Cryptodira</taxon>
        <taxon>Durocryptodira</taxon>
        <taxon>Testudinoidea</taxon>
        <taxon>Geoemydidae</taxon>
        <taxon>Geoemydinae</taxon>
        <taxon>Mauremys</taxon>
    </lineage>
</organism>
<dbReference type="InterPro" id="IPR011993">
    <property type="entry name" value="PH-like_dom_sf"/>
</dbReference>
<accession>A0A9D3X849</accession>
<evidence type="ECO:0000313" key="3">
    <source>
        <dbReference type="Proteomes" id="UP000827986"/>
    </source>
</evidence>
<gene>
    <name evidence="2" type="ORF">KIL84_022149</name>
</gene>
<dbReference type="GO" id="GO:0030032">
    <property type="term" value="P:lamellipodium assembly"/>
    <property type="evidence" value="ECO:0007669"/>
    <property type="project" value="TreeGrafter"/>
</dbReference>
<sequence length="435" mass="48847">MGCCSISTRRAASAGTCQDEMELLEIGGSRKWSISEAQSEGSLHLRDPVTATETATETGGNLRLAEEEDFQGRISELNPQAEVLWGRTREELRNVLFTQPITGWEGRTIHSLGEIVWSSLVLMRSCHMEEMSERYIVLFPFQLLILSVDHMKKAFVYQGLLPLAGMSVRDVPSDTGCMFEMMGPMIESRIISCLSPAEFHIWVLSIQQHIKMANAHCPAHPSNIISFLVPCDEQWKKRKLMKHLFYTTILKWEGKPIQHLGRIHYLAMVQVAYASMGDFKERLLALFPEDLVFLSVDRERTGIAYEGKLPLAGIQAKEKSAVLGRLEFEITGSLTEPILVACSTAEDYEKCLFYLQKVLIRYDPHIPPLLCGCCGFCFSNLGLSQPYTQLLILLPSPIRVLHDSKPVSTQGDYSASLELTLPPKGFIMGDHNTFS</sequence>